<organism evidence="2 3">
    <name type="scientific">Synechocystis sp. (strain ATCC 27184 / PCC 6803 / Kazusa)</name>
    <dbReference type="NCBI Taxonomy" id="1111708"/>
    <lineage>
        <taxon>Bacteria</taxon>
        <taxon>Bacillati</taxon>
        <taxon>Cyanobacteriota</taxon>
        <taxon>Cyanophyceae</taxon>
        <taxon>Synechococcales</taxon>
        <taxon>Merismopediaceae</taxon>
        <taxon>Synechocystis</taxon>
    </lineage>
</organism>
<dbReference type="InterPro" id="IPR018891">
    <property type="entry name" value="AIPR_C"/>
</dbReference>
<geneLocation type="plasmid" evidence="2 3">
    <name>pSYSX</name>
</geneLocation>
<feature type="domain" description="Abortive phage infection protein C-terminal" evidence="1">
    <location>
        <begin position="101"/>
        <end position="368"/>
    </location>
</feature>
<protein>
    <submittedName>
        <fullName evidence="2">Slr6106 protein</fullName>
    </submittedName>
</protein>
<dbReference type="EMBL" id="AP006585">
    <property type="protein sequence ID" value="BAD02163.1"/>
    <property type="molecule type" value="Genomic_DNA"/>
</dbReference>
<keyword evidence="2" id="KW-0614">Plasmid</keyword>
<accession>Q6YRP8</accession>
<sequence>MRFNDSGSDDDNSLERIKIEDKNISDLNLFNSVSSFVVDNKEIQEKIRYATNSISKTIEFEKRISLPTIENIQQSFLGIISAEELIKLITDSSNNILRGIFYDNVRDFQGDNEVNTEISNTIQSSFQDLFVLLNNGITIVAEHASQISSKLTIEGFQVVNGCQTCHVLYNNKNLINDKIYISLKIIVSDDNDVKTRIIKATNQQTVVKKEELIAITDFQKELESYYEAQPEEYRLYYERRSKQYASLTNIEKVRIITIPLQIKAFSSMFLDYAHLAGRYHANLLTSVNDNIFINTHQKIAYYVSAYASYKIDYLLRNKQIDKKYNPFKYIILMGINLYLSEHKKTNNISSKKFASYCEIIKENLWDDDKLTTMISQIINNINHITQTDLDRSYAKTRSFIDTFKDKFK</sequence>
<proteinExistence type="predicted"/>
<evidence type="ECO:0000313" key="3">
    <source>
        <dbReference type="Proteomes" id="UP000001425"/>
    </source>
</evidence>
<dbReference type="AlphaFoldDB" id="Q6YRP8"/>
<evidence type="ECO:0000313" key="2">
    <source>
        <dbReference type="EMBL" id="BAD02163.1"/>
    </source>
</evidence>
<keyword evidence="3" id="KW-1185">Reference proteome</keyword>
<dbReference type="Proteomes" id="UP000001425">
    <property type="component" value="Plasmid pSYSX"/>
</dbReference>
<dbReference type="Pfam" id="PF10592">
    <property type="entry name" value="AIPR"/>
    <property type="match status" value="1"/>
</dbReference>
<dbReference type="KEGG" id="syn:slr6106"/>
<dbReference type="InParanoid" id="Q6YRP8"/>
<name>Q6YRP8_SYNY3</name>
<gene>
    <name evidence="2" type="ordered locus">slr6106</name>
</gene>
<reference evidence="2 3" key="1">
    <citation type="journal article" date="2003" name="DNA Res.">
        <title>Structural analysis of four large plasmids harboring in a unicellular cyanobacterium, Synechocystis sp. PCC 6803.</title>
        <authorList>
            <person name="Kaneko T."/>
            <person name="Nakamura Y."/>
            <person name="Sasamoto S."/>
            <person name="Watanabe A."/>
            <person name="Kohara M."/>
            <person name="Matsumoto M."/>
            <person name="Shimpo S."/>
            <person name="Yamada M."/>
            <person name="Tabata S."/>
        </authorList>
    </citation>
    <scope>NUCLEOTIDE SEQUENCE [LARGE SCALE GENOMIC DNA]</scope>
    <source>
        <strain evidence="3">ATCC 27184 / PCC 6803 / Kazusa</strain>
    </source>
</reference>
<evidence type="ECO:0000259" key="1">
    <source>
        <dbReference type="Pfam" id="PF10592"/>
    </source>
</evidence>
<dbReference type="EnsemblBacteria" id="BAD02163">
    <property type="protein sequence ID" value="BAD02163"/>
    <property type="gene ID" value="BAD02163"/>
</dbReference>